<feature type="transmembrane region" description="Helical" evidence="1">
    <location>
        <begin position="56"/>
        <end position="81"/>
    </location>
</feature>
<evidence type="ECO:0000313" key="2">
    <source>
        <dbReference type="EMBL" id="PQF23634.1"/>
    </source>
</evidence>
<feature type="transmembrane region" description="Helical" evidence="1">
    <location>
        <begin position="12"/>
        <end position="36"/>
    </location>
</feature>
<evidence type="ECO:0000313" key="3">
    <source>
        <dbReference type="Proteomes" id="UP000237934"/>
    </source>
</evidence>
<sequence>MTKKIVCYTIVYSLEVIYVIYIFSSNIALQEVFSLIAFNSSVYKKFLIELVNPKFIVFYLLVNIITLLFTIDNLTSSASMYSMILYRNKKSGFFLLRIKHIFSVLLLNSVIQFISFFSTLFFWGYIYNLSLDVNIITFTILFFKYFTILFIFLIYYDYFKLKSNNIFILPVSTFLLLSVLIVDLLLNFGLISISDSIIENLLYLLGDLTILGISMTILNLRFKKRDEFY</sequence>
<proteinExistence type="predicted"/>
<protein>
    <submittedName>
        <fullName evidence="2">Uncharacterized protein</fullName>
    </submittedName>
</protein>
<feature type="transmembrane region" description="Helical" evidence="1">
    <location>
        <begin position="135"/>
        <end position="155"/>
    </location>
</feature>
<dbReference type="Proteomes" id="UP000237934">
    <property type="component" value="Unassembled WGS sequence"/>
</dbReference>
<accession>A0A2S7RV14</accession>
<comment type="caution">
    <text evidence="2">The sequence shown here is derived from an EMBL/GenBank/DDBJ whole genome shotgun (WGS) entry which is preliminary data.</text>
</comment>
<reference evidence="2 3" key="1">
    <citation type="journal article" date="2018" name="Pathog. Dis.">
        <title>Whole-genome sequencing based characterization of antimicrobial resistance in Enterococcus.</title>
        <authorList>
            <person name="Tyson G."/>
        </authorList>
    </citation>
    <scope>NUCLEOTIDE SEQUENCE [LARGE SCALE GENOMIC DNA]</scope>
    <source>
        <strain evidence="2 3">CVM N55263</strain>
    </source>
</reference>
<gene>
    <name evidence="2" type="ORF">CUS89_06970</name>
</gene>
<organism evidence="2 3">
    <name type="scientific">Enterococcus mundtii</name>
    <dbReference type="NCBI Taxonomy" id="53346"/>
    <lineage>
        <taxon>Bacteria</taxon>
        <taxon>Bacillati</taxon>
        <taxon>Bacillota</taxon>
        <taxon>Bacilli</taxon>
        <taxon>Lactobacillales</taxon>
        <taxon>Enterococcaceae</taxon>
        <taxon>Enterococcus</taxon>
    </lineage>
</organism>
<feature type="transmembrane region" description="Helical" evidence="1">
    <location>
        <begin position="167"/>
        <end position="189"/>
    </location>
</feature>
<dbReference type="EMBL" id="PUAP01000021">
    <property type="protein sequence ID" value="PQF23634.1"/>
    <property type="molecule type" value="Genomic_DNA"/>
</dbReference>
<feature type="transmembrane region" description="Helical" evidence="1">
    <location>
        <begin position="201"/>
        <end position="220"/>
    </location>
</feature>
<dbReference type="AlphaFoldDB" id="A0A2S7RV14"/>
<keyword evidence="1" id="KW-1133">Transmembrane helix</keyword>
<keyword evidence="1" id="KW-0812">Transmembrane</keyword>
<keyword evidence="1" id="KW-0472">Membrane</keyword>
<name>A0A2S7RV14_ENTMU</name>
<feature type="transmembrane region" description="Helical" evidence="1">
    <location>
        <begin position="101"/>
        <end position="123"/>
    </location>
</feature>
<evidence type="ECO:0000256" key="1">
    <source>
        <dbReference type="SAM" id="Phobius"/>
    </source>
</evidence>